<reference evidence="8 9" key="1">
    <citation type="journal article" date="2018" name="Nat. Genet.">
        <title>The Rosa genome provides new insights in the design of modern roses.</title>
        <authorList>
            <person name="Bendahmane M."/>
        </authorList>
    </citation>
    <scope>NUCLEOTIDE SEQUENCE [LARGE SCALE GENOMIC DNA]</scope>
    <source>
        <strain evidence="9">cv. Old Blush</strain>
    </source>
</reference>
<proteinExistence type="predicted"/>
<comment type="subunit">
    <text evidence="5">Interacts with RAN1.</text>
</comment>
<dbReference type="Gramene" id="PRQ39876">
    <property type="protein sequence ID" value="PRQ39876"/>
    <property type="gene ID" value="RchiOBHm_Chr4g0430001"/>
</dbReference>
<evidence type="ECO:0000256" key="2">
    <source>
        <dbReference type="ARBA" id="ARBA00004496"/>
    </source>
</evidence>
<dbReference type="InterPro" id="IPR032710">
    <property type="entry name" value="NTF2-like_dom_sf"/>
</dbReference>
<dbReference type="PANTHER" id="PTHR12612">
    <property type="entry name" value="NUCLEAR TRANSPORT FACTOR 2"/>
    <property type="match status" value="1"/>
</dbReference>
<evidence type="ECO:0000256" key="5">
    <source>
        <dbReference type="ARBA" id="ARBA00062736"/>
    </source>
</evidence>
<keyword evidence="6" id="KW-0812">Transmembrane</keyword>
<dbReference type="CDD" id="cd00780">
    <property type="entry name" value="NTF2"/>
    <property type="match status" value="1"/>
</dbReference>
<sequence length="240" mass="27124">MDPDAVAKAFVEHYYSLFDSNRAALANLYQEGSMLTFEGQKIQGSQNIVAKLTSLPFQQCQHSITTVDCQPSGPAGGMLVFVSGNLQLAGEQHALKFSQSDSLRAHSVMLCFDCVDFKDHDTAYRASNEQRGISGFLCPVWCVFGSSFWLCKFECSIVVQRLVGSWIFMVNVRKLYCFVLRICNSFIFINNMTVNNCSNLGFYSSFLSFWFWFNCFVGIRILYCLLLYITTFSTLVLDNG</sequence>
<comment type="subcellular location">
    <subcellularLocation>
        <location evidence="2">Cytoplasm</location>
    </subcellularLocation>
    <subcellularLocation>
        <location evidence="1">Nucleus envelope</location>
    </subcellularLocation>
</comment>
<protein>
    <submittedName>
        <fullName evidence="8">Putative nuclear transport factor 2, NTF2-like domain-containing protein</fullName>
    </submittedName>
</protein>
<dbReference type="STRING" id="74649.A0A2P6R0F0"/>
<organism evidence="8 9">
    <name type="scientific">Rosa chinensis</name>
    <name type="common">China rose</name>
    <dbReference type="NCBI Taxonomy" id="74649"/>
    <lineage>
        <taxon>Eukaryota</taxon>
        <taxon>Viridiplantae</taxon>
        <taxon>Streptophyta</taxon>
        <taxon>Embryophyta</taxon>
        <taxon>Tracheophyta</taxon>
        <taxon>Spermatophyta</taxon>
        <taxon>Magnoliopsida</taxon>
        <taxon>eudicotyledons</taxon>
        <taxon>Gunneridae</taxon>
        <taxon>Pentapetalae</taxon>
        <taxon>rosids</taxon>
        <taxon>fabids</taxon>
        <taxon>Rosales</taxon>
        <taxon>Rosaceae</taxon>
        <taxon>Rosoideae</taxon>
        <taxon>Rosoideae incertae sedis</taxon>
        <taxon>Rosa</taxon>
    </lineage>
</organism>
<dbReference type="InterPro" id="IPR045875">
    <property type="entry name" value="NTF2"/>
</dbReference>
<evidence type="ECO:0000256" key="3">
    <source>
        <dbReference type="ARBA" id="ARBA00022490"/>
    </source>
</evidence>
<evidence type="ECO:0000313" key="8">
    <source>
        <dbReference type="EMBL" id="PRQ39876.1"/>
    </source>
</evidence>
<feature type="transmembrane region" description="Helical" evidence="6">
    <location>
        <begin position="163"/>
        <end position="189"/>
    </location>
</feature>
<dbReference type="GO" id="GO:0005635">
    <property type="term" value="C:nuclear envelope"/>
    <property type="evidence" value="ECO:0007669"/>
    <property type="project" value="UniProtKB-SubCell"/>
</dbReference>
<evidence type="ECO:0000313" key="9">
    <source>
        <dbReference type="Proteomes" id="UP000238479"/>
    </source>
</evidence>
<dbReference type="GO" id="GO:0005737">
    <property type="term" value="C:cytoplasm"/>
    <property type="evidence" value="ECO:0007669"/>
    <property type="project" value="UniProtKB-SubCell"/>
</dbReference>
<dbReference type="PROSITE" id="PS50177">
    <property type="entry name" value="NTF2_DOMAIN"/>
    <property type="match status" value="1"/>
</dbReference>
<dbReference type="Gene3D" id="3.10.450.50">
    <property type="match status" value="1"/>
</dbReference>
<dbReference type="FunFam" id="3.10.450.50:FF:000005">
    <property type="entry name" value="Nuclear transport factor 2"/>
    <property type="match status" value="1"/>
</dbReference>
<evidence type="ECO:0000256" key="1">
    <source>
        <dbReference type="ARBA" id="ARBA00004259"/>
    </source>
</evidence>
<feature type="domain" description="NTF2" evidence="7">
    <location>
        <begin position="6"/>
        <end position="133"/>
    </location>
</feature>
<feature type="transmembrane region" description="Helical" evidence="6">
    <location>
        <begin position="132"/>
        <end position="151"/>
    </location>
</feature>
<evidence type="ECO:0000259" key="7">
    <source>
        <dbReference type="PROSITE" id="PS50177"/>
    </source>
</evidence>
<comment type="caution">
    <text evidence="8">The sequence shown here is derived from an EMBL/GenBank/DDBJ whole genome shotgun (WGS) entry which is preliminary data.</text>
</comment>
<evidence type="ECO:0000256" key="4">
    <source>
        <dbReference type="ARBA" id="ARBA00058161"/>
    </source>
</evidence>
<dbReference type="GO" id="GO:0006606">
    <property type="term" value="P:protein import into nucleus"/>
    <property type="evidence" value="ECO:0007669"/>
    <property type="project" value="UniProtKB-ARBA"/>
</dbReference>
<gene>
    <name evidence="8" type="ORF">RchiOBHm_Chr4g0430001</name>
</gene>
<keyword evidence="6" id="KW-0472">Membrane</keyword>
<feature type="transmembrane region" description="Helical" evidence="6">
    <location>
        <begin position="209"/>
        <end position="237"/>
    </location>
</feature>
<name>A0A2P6R0F0_ROSCH</name>
<keyword evidence="3" id="KW-0963">Cytoplasm</keyword>
<evidence type="ECO:0000256" key="6">
    <source>
        <dbReference type="SAM" id="Phobius"/>
    </source>
</evidence>
<dbReference type="AlphaFoldDB" id="A0A2P6R0F0"/>
<accession>A0A2P6R0F0</accession>
<keyword evidence="9" id="KW-1185">Reference proteome</keyword>
<dbReference type="InterPro" id="IPR018222">
    <property type="entry name" value="Nuclear_transport_factor_2_euk"/>
</dbReference>
<dbReference type="EMBL" id="PDCK01000042">
    <property type="protein sequence ID" value="PRQ39876.1"/>
    <property type="molecule type" value="Genomic_DNA"/>
</dbReference>
<comment type="function">
    <text evidence="4">Facilitates protein transport into the nucleus. Interacts with various nucleoporins and with Ran-GDP. Could be part of a multicomponent system of cytosolic factors that assemble at the pore complex during nuclear import.</text>
</comment>
<dbReference type="Proteomes" id="UP000238479">
    <property type="component" value="Chromosome 4"/>
</dbReference>
<keyword evidence="6" id="KW-1133">Transmembrane helix</keyword>
<dbReference type="InterPro" id="IPR002075">
    <property type="entry name" value="NTF2_dom"/>
</dbReference>
<dbReference type="SUPFAM" id="SSF54427">
    <property type="entry name" value="NTF2-like"/>
    <property type="match status" value="1"/>
</dbReference>
<dbReference type="Pfam" id="PF02136">
    <property type="entry name" value="NTF2"/>
    <property type="match status" value="1"/>
</dbReference>